<feature type="region of interest" description="Disordered" evidence="1">
    <location>
        <begin position="96"/>
        <end position="153"/>
    </location>
</feature>
<name>A0A452ZBE0_AEGTS</name>
<dbReference type="Proteomes" id="UP000015105">
    <property type="component" value="Chromosome 1D"/>
</dbReference>
<accession>A0A452ZBE0</accession>
<sequence length="190" mass="20544">QRLDTLHLASRELPDPIHGRLTTMRGPIMAMARRYLMDTERRGSHPIPHLPPLRPGPICISFISSGIYGRELGFPHPLYLLRAIPLAAGVARSAAATAPSLRSPGDPRQPACDDGRSRRGKIRRARDTSGRDGFGGGRKAPPPNQTRHGVAAARSSDVCAWEFETVGGGAGDRWEAAARAMRGGAKEWET</sequence>
<evidence type="ECO:0000256" key="1">
    <source>
        <dbReference type="SAM" id="MobiDB-lite"/>
    </source>
</evidence>
<reference evidence="3" key="2">
    <citation type="journal article" date="2017" name="Nat. Plants">
        <title>The Aegilops tauschii genome reveals multiple impacts of transposons.</title>
        <authorList>
            <person name="Zhao G."/>
            <person name="Zou C."/>
            <person name="Li K."/>
            <person name="Wang K."/>
            <person name="Li T."/>
            <person name="Gao L."/>
            <person name="Zhang X."/>
            <person name="Wang H."/>
            <person name="Yang Z."/>
            <person name="Liu X."/>
            <person name="Jiang W."/>
            <person name="Mao L."/>
            <person name="Kong X."/>
            <person name="Jiao Y."/>
            <person name="Jia J."/>
        </authorList>
    </citation>
    <scope>NUCLEOTIDE SEQUENCE [LARGE SCALE GENOMIC DNA]</scope>
    <source>
        <strain evidence="3">cv. AL8/78</strain>
    </source>
</reference>
<protein>
    <submittedName>
        <fullName evidence="2">Uncharacterized protein</fullName>
    </submittedName>
</protein>
<dbReference type="Gramene" id="AET1Gv20699600.1">
    <property type="protein sequence ID" value="AET1Gv20699600.1"/>
    <property type="gene ID" value="AET1Gv20699600"/>
</dbReference>
<organism evidence="2 3">
    <name type="scientific">Aegilops tauschii subsp. strangulata</name>
    <name type="common">Goatgrass</name>
    <dbReference type="NCBI Taxonomy" id="200361"/>
    <lineage>
        <taxon>Eukaryota</taxon>
        <taxon>Viridiplantae</taxon>
        <taxon>Streptophyta</taxon>
        <taxon>Embryophyta</taxon>
        <taxon>Tracheophyta</taxon>
        <taxon>Spermatophyta</taxon>
        <taxon>Magnoliopsida</taxon>
        <taxon>Liliopsida</taxon>
        <taxon>Poales</taxon>
        <taxon>Poaceae</taxon>
        <taxon>BOP clade</taxon>
        <taxon>Pooideae</taxon>
        <taxon>Triticodae</taxon>
        <taxon>Triticeae</taxon>
        <taxon>Triticinae</taxon>
        <taxon>Aegilops</taxon>
    </lineage>
</organism>
<proteinExistence type="predicted"/>
<evidence type="ECO:0000313" key="3">
    <source>
        <dbReference type="Proteomes" id="UP000015105"/>
    </source>
</evidence>
<reference evidence="2" key="3">
    <citation type="journal article" date="2017" name="Nature">
        <title>Genome sequence of the progenitor of the wheat D genome Aegilops tauschii.</title>
        <authorList>
            <person name="Luo M.C."/>
            <person name="Gu Y.Q."/>
            <person name="Puiu D."/>
            <person name="Wang H."/>
            <person name="Twardziok S.O."/>
            <person name="Deal K.R."/>
            <person name="Huo N."/>
            <person name="Zhu T."/>
            <person name="Wang L."/>
            <person name="Wang Y."/>
            <person name="McGuire P.E."/>
            <person name="Liu S."/>
            <person name="Long H."/>
            <person name="Ramasamy R.K."/>
            <person name="Rodriguez J.C."/>
            <person name="Van S.L."/>
            <person name="Yuan L."/>
            <person name="Wang Z."/>
            <person name="Xia Z."/>
            <person name="Xiao L."/>
            <person name="Anderson O.D."/>
            <person name="Ouyang S."/>
            <person name="Liang Y."/>
            <person name="Zimin A.V."/>
            <person name="Pertea G."/>
            <person name="Qi P."/>
            <person name="Bennetzen J.L."/>
            <person name="Dai X."/>
            <person name="Dawson M.W."/>
            <person name="Muller H.G."/>
            <person name="Kugler K."/>
            <person name="Rivarola-Duarte L."/>
            <person name="Spannagl M."/>
            <person name="Mayer K.F.X."/>
            <person name="Lu F.H."/>
            <person name="Bevan M.W."/>
            <person name="Leroy P."/>
            <person name="Li P."/>
            <person name="You F.M."/>
            <person name="Sun Q."/>
            <person name="Liu Z."/>
            <person name="Lyons E."/>
            <person name="Wicker T."/>
            <person name="Salzberg S.L."/>
            <person name="Devos K.M."/>
            <person name="Dvorak J."/>
        </authorList>
    </citation>
    <scope>NUCLEOTIDE SEQUENCE [LARGE SCALE GENOMIC DNA]</scope>
    <source>
        <strain evidence="2">cv. AL8/78</strain>
    </source>
</reference>
<reference evidence="3" key="1">
    <citation type="journal article" date="2014" name="Science">
        <title>Ancient hybridizations among the ancestral genomes of bread wheat.</title>
        <authorList>
            <consortium name="International Wheat Genome Sequencing Consortium,"/>
            <person name="Marcussen T."/>
            <person name="Sandve S.R."/>
            <person name="Heier L."/>
            <person name="Spannagl M."/>
            <person name="Pfeifer M."/>
            <person name="Jakobsen K.S."/>
            <person name="Wulff B.B."/>
            <person name="Steuernagel B."/>
            <person name="Mayer K.F."/>
            <person name="Olsen O.A."/>
        </authorList>
    </citation>
    <scope>NUCLEOTIDE SEQUENCE [LARGE SCALE GENOMIC DNA]</scope>
    <source>
        <strain evidence="3">cv. AL8/78</strain>
    </source>
</reference>
<dbReference type="AlphaFoldDB" id="A0A452ZBE0"/>
<evidence type="ECO:0000313" key="2">
    <source>
        <dbReference type="EnsemblPlants" id="AET1Gv20699600.1"/>
    </source>
</evidence>
<keyword evidence="3" id="KW-1185">Reference proteome</keyword>
<reference evidence="2" key="5">
    <citation type="journal article" date="2021" name="G3 (Bethesda)">
        <title>Aegilops tauschii genome assembly Aet v5.0 features greater sequence contiguity and improved annotation.</title>
        <authorList>
            <person name="Wang L."/>
            <person name="Zhu T."/>
            <person name="Rodriguez J.C."/>
            <person name="Deal K.R."/>
            <person name="Dubcovsky J."/>
            <person name="McGuire P.E."/>
            <person name="Lux T."/>
            <person name="Spannagl M."/>
            <person name="Mayer K.F.X."/>
            <person name="Baldrich P."/>
            <person name="Meyers B.C."/>
            <person name="Huo N."/>
            <person name="Gu Y.Q."/>
            <person name="Zhou H."/>
            <person name="Devos K.M."/>
            <person name="Bennetzen J.L."/>
            <person name="Unver T."/>
            <person name="Budak H."/>
            <person name="Gulick P.J."/>
            <person name="Galiba G."/>
            <person name="Kalapos B."/>
            <person name="Nelson D.R."/>
            <person name="Li P."/>
            <person name="You F.M."/>
            <person name="Luo M.C."/>
            <person name="Dvorak J."/>
        </authorList>
    </citation>
    <scope>NUCLEOTIDE SEQUENCE [LARGE SCALE GENOMIC DNA]</scope>
    <source>
        <strain evidence="2">cv. AL8/78</strain>
    </source>
</reference>
<dbReference type="EnsemblPlants" id="AET1Gv20699600.1">
    <property type="protein sequence ID" value="AET1Gv20699600.1"/>
    <property type="gene ID" value="AET1Gv20699600"/>
</dbReference>
<reference evidence="2" key="4">
    <citation type="submission" date="2019-03" db="UniProtKB">
        <authorList>
            <consortium name="EnsemblPlants"/>
        </authorList>
    </citation>
    <scope>IDENTIFICATION</scope>
</reference>